<proteinExistence type="predicted"/>
<dbReference type="SUPFAM" id="SSF50486">
    <property type="entry name" value="FMT C-terminal domain-like"/>
    <property type="match status" value="1"/>
</dbReference>
<dbReference type="GO" id="GO:0005829">
    <property type="term" value="C:cytosol"/>
    <property type="evidence" value="ECO:0007669"/>
    <property type="project" value="TreeGrafter"/>
</dbReference>
<dbReference type="PANTHER" id="PTHR11138">
    <property type="entry name" value="METHIONYL-TRNA FORMYLTRANSFERASE"/>
    <property type="match status" value="1"/>
</dbReference>
<evidence type="ECO:0000256" key="1">
    <source>
        <dbReference type="ARBA" id="ARBA00022679"/>
    </source>
</evidence>
<dbReference type="InterPro" id="IPR044135">
    <property type="entry name" value="Met-tRNA-FMT_C"/>
</dbReference>
<keyword evidence="2" id="KW-0648">Protein biosynthesis</keyword>
<dbReference type="InterPro" id="IPR037022">
    <property type="entry name" value="Formyl_trans_C_sf"/>
</dbReference>
<dbReference type="PANTHER" id="PTHR11138:SF5">
    <property type="entry name" value="METHIONYL-TRNA FORMYLTRANSFERASE, MITOCHONDRIAL"/>
    <property type="match status" value="1"/>
</dbReference>
<dbReference type="InterPro" id="IPR011034">
    <property type="entry name" value="Formyl_transferase-like_C_sf"/>
</dbReference>
<dbReference type="CDD" id="cd08704">
    <property type="entry name" value="Met_tRNA_FMT_C"/>
    <property type="match status" value="1"/>
</dbReference>
<keyword evidence="1" id="KW-0808">Transferase</keyword>
<dbReference type="Gene3D" id="3.10.25.10">
    <property type="entry name" value="Formyl transferase, C-terminal domain"/>
    <property type="match status" value="1"/>
</dbReference>
<dbReference type="EMBL" id="LAZR01063450">
    <property type="protein sequence ID" value="KKK59498.1"/>
    <property type="molecule type" value="Genomic_DNA"/>
</dbReference>
<dbReference type="GO" id="GO:0004479">
    <property type="term" value="F:methionyl-tRNA formyltransferase activity"/>
    <property type="evidence" value="ECO:0007669"/>
    <property type="project" value="TreeGrafter"/>
</dbReference>
<feature type="non-terminal residue" evidence="4">
    <location>
        <position position="1"/>
    </location>
</feature>
<evidence type="ECO:0000256" key="2">
    <source>
        <dbReference type="ARBA" id="ARBA00022917"/>
    </source>
</evidence>
<name>A0A0F8WS61_9ZZZZ</name>
<dbReference type="AlphaFoldDB" id="A0A0F8WS61"/>
<protein>
    <recommendedName>
        <fullName evidence="3">Formyl transferase C-terminal domain-containing protein</fullName>
    </recommendedName>
</protein>
<organism evidence="4">
    <name type="scientific">marine sediment metagenome</name>
    <dbReference type="NCBI Taxonomy" id="412755"/>
    <lineage>
        <taxon>unclassified sequences</taxon>
        <taxon>metagenomes</taxon>
        <taxon>ecological metagenomes</taxon>
    </lineage>
</organism>
<comment type="caution">
    <text evidence="4">The sequence shown here is derived from an EMBL/GenBank/DDBJ whole genome shotgun (WGS) entry which is preliminary data.</text>
</comment>
<feature type="domain" description="Formyl transferase C-terminal" evidence="3">
    <location>
        <begin position="13"/>
        <end position="109"/>
    </location>
</feature>
<gene>
    <name evidence="4" type="ORF">LCGC14_3033800</name>
</gene>
<evidence type="ECO:0000259" key="3">
    <source>
        <dbReference type="Pfam" id="PF02911"/>
    </source>
</evidence>
<dbReference type="InterPro" id="IPR005793">
    <property type="entry name" value="Formyl_trans_C"/>
</dbReference>
<evidence type="ECO:0000313" key="4">
    <source>
        <dbReference type="EMBL" id="KKK59498.1"/>
    </source>
</evidence>
<dbReference type="Pfam" id="PF02911">
    <property type="entry name" value="Formyl_trans_C"/>
    <property type="match status" value="1"/>
</dbReference>
<sequence length="118" mass="12954">PQRHDIATYAPLLKSEDGHINWKMTADDLDAFIRGVTPWPGAFTFWGKKRLKIFKARPALLKADEIPGTVIKGFSDELRVATGKGALSILEIQGASGKRLSIKDFMQGARMGPGTVLF</sequence>
<reference evidence="4" key="1">
    <citation type="journal article" date="2015" name="Nature">
        <title>Complex archaea that bridge the gap between prokaryotes and eukaryotes.</title>
        <authorList>
            <person name="Spang A."/>
            <person name="Saw J.H."/>
            <person name="Jorgensen S.L."/>
            <person name="Zaremba-Niedzwiedzka K."/>
            <person name="Martijn J."/>
            <person name="Lind A.E."/>
            <person name="van Eijk R."/>
            <person name="Schleper C."/>
            <person name="Guy L."/>
            <person name="Ettema T.J."/>
        </authorList>
    </citation>
    <scope>NUCLEOTIDE SEQUENCE</scope>
</reference>
<accession>A0A0F8WS61</accession>